<reference evidence="1 2" key="1">
    <citation type="journal article" date="2021" name="Int. J. Syst. Evol. Microbiol.">
        <title>Steroidobacter gossypii sp. nov., isolated from soil of cotton cropping field.</title>
        <authorList>
            <person name="Huang R."/>
            <person name="Yang S."/>
            <person name="Zhen C."/>
            <person name="Liu W."/>
        </authorList>
    </citation>
    <scope>NUCLEOTIDE SEQUENCE [LARGE SCALE GENOMIC DNA]</scope>
    <source>
        <strain evidence="1 2">S1-65</strain>
    </source>
</reference>
<dbReference type="EMBL" id="JAEVLS010000002">
    <property type="protein sequence ID" value="MBM0105603.1"/>
    <property type="molecule type" value="Genomic_DNA"/>
</dbReference>
<sequence>MSSGLRKETIPANGVIVVPDAANFLLLVATGSPVNVKFTRDGSFTTADGVEAGFVKGLIRPWDRVAISGTPGATCDFFIGFEDISEDFTDYRRTTGIFEQQLASSLGDAPADVDVGASAVAVQLIGENEARRKVTVGLFDDAETYVRVSSASVTVNRGARLAPGQTYTFEGTGPVYAIRVSEASAMMWVQEDLY</sequence>
<gene>
    <name evidence="1" type="ORF">JM946_12625</name>
</gene>
<keyword evidence="2" id="KW-1185">Reference proteome</keyword>
<evidence type="ECO:0000313" key="1">
    <source>
        <dbReference type="EMBL" id="MBM0105603.1"/>
    </source>
</evidence>
<dbReference type="RefSeq" id="WP_203167638.1">
    <property type="nucleotide sequence ID" value="NZ_JAEVLS010000002.1"/>
</dbReference>
<comment type="caution">
    <text evidence="1">The sequence shown here is derived from an EMBL/GenBank/DDBJ whole genome shotgun (WGS) entry which is preliminary data.</text>
</comment>
<name>A0ABS1WXA4_9GAMM</name>
<organism evidence="1 2">
    <name type="scientific">Steroidobacter gossypii</name>
    <dbReference type="NCBI Taxonomy" id="2805490"/>
    <lineage>
        <taxon>Bacteria</taxon>
        <taxon>Pseudomonadati</taxon>
        <taxon>Pseudomonadota</taxon>
        <taxon>Gammaproteobacteria</taxon>
        <taxon>Steroidobacterales</taxon>
        <taxon>Steroidobacteraceae</taxon>
        <taxon>Steroidobacter</taxon>
    </lineage>
</organism>
<accession>A0ABS1WXA4</accession>
<dbReference type="Proteomes" id="UP000661077">
    <property type="component" value="Unassembled WGS sequence"/>
</dbReference>
<protein>
    <submittedName>
        <fullName evidence="1">Uncharacterized protein</fullName>
    </submittedName>
</protein>
<evidence type="ECO:0000313" key="2">
    <source>
        <dbReference type="Proteomes" id="UP000661077"/>
    </source>
</evidence>
<proteinExistence type="predicted"/>